<keyword evidence="2" id="KW-0472">Membrane</keyword>
<keyword evidence="2" id="KW-0812">Transmembrane</keyword>
<keyword evidence="5" id="KW-0418">Kinase</keyword>
<evidence type="ECO:0000313" key="5">
    <source>
        <dbReference type="RefSeq" id="XP_016981716.1"/>
    </source>
</evidence>
<dbReference type="Proteomes" id="UP001652680">
    <property type="component" value="Unassembled WGS sequence"/>
</dbReference>
<feature type="region of interest" description="Disordered" evidence="1">
    <location>
        <begin position="96"/>
        <end position="116"/>
    </location>
</feature>
<protein>
    <submittedName>
        <fullName evidence="5">Probable serine/threonine-protein kinase DDB_G0280133</fullName>
    </submittedName>
</protein>
<evidence type="ECO:0000256" key="2">
    <source>
        <dbReference type="SAM" id="Phobius"/>
    </source>
</evidence>
<evidence type="ECO:0000313" key="3">
    <source>
        <dbReference type="EnsemblMetazoa" id="XP_016981716.1"/>
    </source>
</evidence>
<dbReference type="GO" id="GO:0016301">
    <property type="term" value="F:kinase activity"/>
    <property type="evidence" value="ECO:0007669"/>
    <property type="project" value="UniProtKB-KW"/>
</dbReference>
<feature type="region of interest" description="Disordered" evidence="1">
    <location>
        <begin position="1"/>
        <end position="35"/>
    </location>
</feature>
<keyword evidence="2" id="KW-1133">Transmembrane helix</keyword>
<feature type="compositionally biased region" description="Polar residues" evidence="1">
    <location>
        <begin position="24"/>
        <end position="35"/>
    </location>
</feature>
<dbReference type="RefSeq" id="XP_016981716.1">
    <property type="nucleotide sequence ID" value="XM_017126227.1"/>
</dbReference>
<dbReference type="GeneID" id="108046515"/>
<organism evidence="5">
    <name type="scientific">Drosophila rhopaloa</name>
    <name type="common">Fruit fly</name>
    <dbReference type="NCBI Taxonomy" id="1041015"/>
    <lineage>
        <taxon>Eukaryota</taxon>
        <taxon>Metazoa</taxon>
        <taxon>Ecdysozoa</taxon>
        <taxon>Arthropoda</taxon>
        <taxon>Hexapoda</taxon>
        <taxon>Insecta</taxon>
        <taxon>Pterygota</taxon>
        <taxon>Neoptera</taxon>
        <taxon>Endopterygota</taxon>
        <taxon>Diptera</taxon>
        <taxon>Brachycera</taxon>
        <taxon>Muscomorpha</taxon>
        <taxon>Ephydroidea</taxon>
        <taxon>Drosophilidae</taxon>
        <taxon>Drosophila</taxon>
        <taxon>Sophophora</taxon>
    </lineage>
</organism>
<accession>A0A6P4F8J3</accession>
<name>A0A6P4F8J3_DRORH</name>
<dbReference type="OrthoDB" id="7872918at2759"/>
<keyword evidence="4" id="KW-1185">Reference proteome</keyword>
<sequence length="160" mass="18043">MSMDRRKGKSEPRFARGQPVLSINKPNKNQINTHSQQPKVKQLILAFQPTKIASRGNKNTKFNMKLLIIVCVAFFALASAQFGPFGELIRDFEQFGQGQQQQQQQSGGGQQQQQQEEGVIFRGPLGGGVEFFQEQQQQQQGGRGGQQQQQQQENLFNFFG</sequence>
<evidence type="ECO:0000313" key="4">
    <source>
        <dbReference type="Proteomes" id="UP001652680"/>
    </source>
</evidence>
<dbReference type="EnsemblMetazoa" id="XM_017126227.1">
    <property type="protein sequence ID" value="XP_016981716.1"/>
    <property type="gene ID" value="LOC108046515"/>
</dbReference>
<reference evidence="3" key="3">
    <citation type="submission" date="2025-05" db="UniProtKB">
        <authorList>
            <consortium name="EnsemblMetazoa"/>
        </authorList>
    </citation>
    <scope>IDENTIFICATION</scope>
</reference>
<keyword evidence="5" id="KW-0808">Transferase</keyword>
<dbReference type="AlphaFoldDB" id="A0A6P4F8J3"/>
<reference evidence="4" key="1">
    <citation type="journal article" date="2021" name="Elife">
        <title>Highly contiguous assemblies of 101 drosophilid genomes.</title>
        <authorList>
            <person name="Kim B.Y."/>
            <person name="Wang J.R."/>
            <person name="Miller D.E."/>
            <person name="Barmina O."/>
            <person name="Delaney E."/>
            <person name="Thompson A."/>
            <person name="Comeault A.A."/>
            <person name="Peede D."/>
            <person name="D'Agostino E.R."/>
            <person name="Pelaez J."/>
            <person name="Aguilar J.M."/>
            <person name="Haji D."/>
            <person name="Matsunaga T."/>
            <person name="Armstrong E.E."/>
            <person name="Zych M."/>
            <person name="Ogawa Y."/>
            <person name="Stamenkovic-Radak M."/>
            <person name="Jelic M."/>
            <person name="Veselinovic M.S."/>
            <person name="Tanaskovic M."/>
            <person name="Eric P."/>
            <person name="Gao J.J."/>
            <person name="Katoh T.K."/>
            <person name="Toda M.J."/>
            <person name="Watabe H."/>
            <person name="Watada M."/>
            <person name="Davis J.S."/>
            <person name="Moyle L.C."/>
            <person name="Manoli G."/>
            <person name="Bertolini E."/>
            <person name="Kostal V."/>
            <person name="Hawley R.S."/>
            <person name="Takahashi A."/>
            <person name="Jones C.D."/>
            <person name="Price D.K."/>
            <person name="Whiteman N."/>
            <person name="Kopp A."/>
            <person name="Matute D.R."/>
            <person name="Petrov D.A."/>
        </authorList>
    </citation>
    <scope>NUCLEOTIDE SEQUENCE [LARGE SCALE GENOMIC DNA]</scope>
</reference>
<gene>
    <name evidence="5" type="primary">LOC108046515</name>
    <name evidence="3" type="synonym">108046515</name>
</gene>
<proteinExistence type="predicted"/>
<reference evidence="5" key="2">
    <citation type="submission" date="2025-04" db="UniProtKB">
        <authorList>
            <consortium name="RefSeq"/>
        </authorList>
    </citation>
    <scope>IDENTIFICATION</scope>
</reference>
<feature type="transmembrane region" description="Helical" evidence="2">
    <location>
        <begin position="66"/>
        <end position="85"/>
    </location>
</feature>
<evidence type="ECO:0000256" key="1">
    <source>
        <dbReference type="SAM" id="MobiDB-lite"/>
    </source>
</evidence>